<organism evidence="2 4">
    <name type="scientific">Mycolicibacterium novocastrense</name>
    <name type="common">Mycobacterium novocastrense</name>
    <dbReference type="NCBI Taxonomy" id="59813"/>
    <lineage>
        <taxon>Bacteria</taxon>
        <taxon>Bacillati</taxon>
        <taxon>Actinomycetota</taxon>
        <taxon>Actinomycetes</taxon>
        <taxon>Mycobacteriales</taxon>
        <taxon>Mycobacteriaceae</taxon>
        <taxon>Mycolicibacterium</taxon>
    </lineage>
</organism>
<dbReference type="EMBL" id="JACKTI010000069">
    <property type="protein sequence ID" value="MCV7026639.1"/>
    <property type="molecule type" value="Genomic_DNA"/>
</dbReference>
<gene>
    <name evidence="2" type="ORF">H7I77_25360</name>
    <name evidence="1" type="ORF">RMCN_0740</name>
</gene>
<reference evidence="2" key="3">
    <citation type="journal article" date="2022" name="BMC Genomics">
        <title>Comparative genome analysis of mycobacteria focusing on tRNA and non-coding RNA.</title>
        <authorList>
            <person name="Behra P.R.K."/>
            <person name="Pettersson B.M.F."/>
            <person name="Ramesh M."/>
            <person name="Das S."/>
            <person name="Dasgupta S."/>
            <person name="Kirsebom L.A."/>
        </authorList>
    </citation>
    <scope>NUCLEOTIDE SEQUENCE</scope>
    <source>
        <strain evidence="2">DSM 44203</strain>
    </source>
</reference>
<keyword evidence="3" id="KW-1185">Reference proteome</keyword>
<proteinExistence type="predicted"/>
<evidence type="ECO:0000313" key="3">
    <source>
        <dbReference type="Proteomes" id="UP000069773"/>
    </source>
</evidence>
<reference evidence="2" key="2">
    <citation type="submission" date="2020-07" db="EMBL/GenBank/DDBJ databases">
        <authorList>
            <person name="Pettersson B.M.F."/>
            <person name="Behra P.R.K."/>
            <person name="Ramesh M."/>
            <person name="Das S."/>
            <person name="Dasgupta S."/>
            <person name="Kirsebom L.A."/>
        </authorList>
    </citation>
    <scope>NUCLEOTIDE SEQUENCE</scope>
    <source>
        <strain evidence="2">DSM 44203</strain>
    </source>
</reference>
<evidence type="ECO:0000313" key="4">
    <source>
        <dbReference type="Proteomes" id="UP001207528"/>
    </source>
</evidence>
<sequence>MTIRGRKAYARVFWSLLPKQLVPWADPCEDPHDTVTVDGVDIDKGIAPLVIYLWSQGISTHDSCQGDCHLYRLYESRHPAESTPAGNPYAAYLAVDSLAAAQAVIRTLNPPPQSAAIMNGGDRWFVEFDPSALLQWRSPAP</sequence>
<dbReference type="RefSeq" id="WP_067387402.1">
    <property type="nucleotide sequence ID" value="NZ_BCTA01000012.1"/>
</dbReference>
<reference evidence="1 3" key="1">
    <citation type="journal article" date="2016" name="Genome Announc.">
        <title>Draft Genome Sequences of Five Rapidly Growing Mycobacterium Species, M. thermoresistibile, M. fortuitum subsp. acetamidolyticum, M. canariasense, M. brisbanense, and M. novocastrense.</title>
        <authorList>
            <person name="Katahira K."/>
            <person name="Ogura Y."/>
            <person name="Gotoh Y."/>
            <person name="Hayashi T."/>
        </authorList>
    </citation>
    <scope>NUCLEOTIDE SEQUENCE [LARGE SCALE GENOMIC DNA]</scope>
    <source>
        <strain evidence="1 3">JCM18114</strain>
    </source>
</reference>
<evidence type="ECO:0000313" key="2">
    <source>
        <dbReference type="EMBL" id="MCV7026639.1"/>
    </source>
</evidence>
<dbReference type="Proteomes" id="UP000069773">
    <property type="component" value="Unassembled WGS sequence"/>
</dbReference>
<accession>A0AAW5SQT3</accession>
<name>A0AAW5SQT3_MYCNV</name>
<protein>
    <submittedName>
        <fullName evidence="2">Uncharacterized protein</fullName>
    </submittedName>
</protein>
<dbReference type="AlphaFoldDB" id="A0AAW5SQT3"/>
<dbReference type="EMBL" id="BCTA01000012">
    <property type="protein sequence ID" value="GAT07607.1"/>
    <property type="molecule type" value="Genomic_DNA"/>
</dbReference>
<evidence type="ECO:0000313" key="1">
    <source>
        <dbReference type="EMBL" id="GAT07607.1"/>
    </source>
</evidence>
<comment type="caution">
    <text evidence="2">The sequence shown here is derived from an EMBL/GenBank/DDBJ whole genome shotgun (WGS) entry which is preliminary data.</text>
</comment>
<dbReference type="Proteomes" id="UP001207528">
    <property type="component" value="Unassembled WGS sequence"/>
</dbReference>